<dbReference type="STRING" id="1411141.GCA_001590885_04192"/>
<gene>
    <name evidence="2" type="ORF">SAMEA4384070_00535</name>
</gene>
<dbReference type="NCBIfam" id="NF002900">
    <property type="entry name" value="PRK03467.1"/>
    <property type="match status" value="1"/>
</dbReference>
<evidence type="ECO:0000313" key="2">
    <source>
        <dbReference type="EMBL" id="SNV85921.1"/>
    </source>
</evidence>
<dbReference type="GeneID" id="75025724"/>
<evidence type="ECO:0000256" key="1">
    <source>
        <dbReference type="HAMAP-Rule" id="MF_00764"/>
    </source>
</evidence>
<organism evidence="2 3">
    <name type="scientific">Serratia ficaria</name>
    <dbReference type="NCBI Taxonomy" id="61651"/>
    <lineage>
        <taxon>Bacteria</taxon>
        <taxon>Pseudomonadati</taxon>
        <taxon>Pseudomonadota</taxon>
        <taxon>Gammaproteobacteria</taxon>
        <taxon>Enterobacterales</taxon>
        <taxon>Yersiniaceae</taxon>
        <taxon>Serratia</taxon>
    </lineage>
</organism>
<dbReference type="PIRSF" id="PIRSF009554">
    <property type="entry name" value="UCP009554"/>
    <property type="match status" value="1"/>
</dbReference>
<dbReference type="AlphaFoldDB" id="A0A240ARD4"/>
<dbReference type="InterPro" id="IPR011194">
    <property type="entry name" value="UPF0306"/>
</dbReference>
<dbReference type="Proteomes" id="UP000215134">
    <property type="component" value="Chromosome 1"/>
</dbReference>
<dbReference type="EMBL" id="LT906479">
    <property type="protein sequence ID" value="SNV85921.1"/>
    <property type="molecule type" value="Genomic_DNA"/>
</dbReference>
<accession>A0A240ARD4</accession>
<reference evidence="2 3" key="1">
    <citation type="submission" date="2017-06" db="EMBL/GenBank/DDBJ databases">
        <authorList>
            <consortium name="Pathogen Informatics"/>
        </authorList>
    </citation>
    <scope>NUCLEOTIDE SEQUENCE [LARGE SCALE GENOMIC DNA]</scope>
    <source>
        <strain evidence="2 3">NCTC12148</strain>
    </source>
</reference>
<name>A0A240ARD4_SERFI</name>
<proteinExistence type="inferred from homology"/>
<dbReference type="RefSeq" id="WP_095095463.1">
    <property type="nucleotide sequence ID" value="NZ_CABITV010000003.1"/>
</dbReference>
<keyword evidence="3" id="KW-1185">Reference proteome</keyword>
<evidence type="ECO:0000313" key="3">
    <source>
        <dbReference type="Proteomes" id="UP000215134"/>
    </source>
</evidence>
<comment type="similarity">
    <text evidence="1">Belongs to the UPF0306 family.</text>
</comment>
<dbReference type="OrthoDB" id="8447155at2"/>
<protein>
    <recommendedName>
        <fullName evidence="1">UPF0306 protein SAMEA4384070_00535</fullName>
    </recommendedName>
</protein>
<dbReference type="HAMAP" id="MF_00764">
    <property type="entry name" value="UPF0306"/>
    <property type="match status" value="1"/>
</dbReference>
<dbReference type="SUPFAM" id="SSF50475">
    <property type="entry name" value="FMN-binding split barrel"/>
    <property type="match status" value="1"/>
</dbReference>
<sequence length="146" mass="16670">MNQPEELEHIRHFIGKQHVLTLCAGNGMDMWCANCFYVFDAERMALWLMTEPHTRHGELMLQNAGVVGTIAPKPKTIALIRGVQYRAEAVMLSGEEDAQARARYCRRFPIAKAMKAPVWQLSLQEVKMTDNTLGFGKKLHWTRSIL</sequence>
<dbReference type="Gene3D" id="2.30.110.10">
    <property type="entry name" value="Electron Transport, Fmn-binding Protein, Chain A"/>
    <property type="match status" value="1"/>
</dbReference>
<dbReference type="KEGG" id="sfj:SAMEA4384070_0535"/>
<dbReference type="InterPro" id="IPR012349">
    <property type="entry name" value="Split_barrel_FMN-bd"/>
</dbReference>